<protein>
    <submittedName>
        <fullName evidence="2">Uncharacterized protein</fullName>
    </submittedName>
</protein>
<name>W4QTL5_HALA3</name>
<organism evidence="2 3">
    <name type="scientific">Halalkalibacter akibai (strain ATCC 43226 / DSM 21942 / CIP 109018 / JCM 9157 / 1139)</name>
    <name type="common">Bacillus akibai</name>
    <dbReference type="NCBI Taxonomy" id="1236973"/>
    <lineage>
        <taxon>Bacteria</taxon>
        <taxon>Bacillati</taxon>
        <taxon>Bacillota</taxon>
        <taxon>Bacilli</taxon>
        <taxon>Bacillales</taxon>
        <taxon>Bacillaceae</taxon>
        <taxon>Halalkalibacter</taxon>
    </lineage>
</organism>
<sequence length="100" mass="11790">MNDQEKWKKQLDQELELIQFTKIEQVLAQTHPKTFKQKWSQWLNKEISLPLVPLVAATSIFLAIGVFQTLDLNEVESRELIEIQGNIYWSDMIAERMKQS</sequence>
<keyword evidence="1" id="KW-1133">Transmembrane helix</keyword>
<evidence type="ECO:0000313" key="2">
    <source>
        <dbReference type="EMBL" id="GAE34938.1"/>
    </source>
</evidence>
<feature type="transmembrane region" description="Helical" evidence="1">
    <location>
        <begin position="47"/>
        <end position="70"/>
    </location>
</feature>
<evidence type="ECO:0000256" key="1">
    <source>
        <dbReference type="SAM" id="Phobius"/>
    </source>
</evidence>
<keyword evidence="1" id="KW-0472">Membrane</keyword>
<dbReference type="STRING" id="1236973.JCM9157_2022"/>
<proteinExistence type="predicted"/>
<gene>
    <name evidence="2" type="ORF">JCM9157_2022</name>
</gene>
<accession>W4QTL5</accession>
<dbReference type="OrthoDB" id="2665022at2"/>
<dbReference type="RefSeq" id="WP_035664087.1">
    <property type="nucleotide sequence ID" value="NZ_BAUV01000012.1"/>
</dbReference>
<comment type="caution">
    <text evidence="2">The sequence shown here is derived from an EMBL/GenBank/DDBJ whole genome shotgun (WGS) entry which is preliminary data.</text>
</comment>
<evidence type="ECO:0000313" key="3">
    <source>
        <dbReference type="Proteomes" id="UP000018896"/>
    </source>
</evidence>
<dbReference type="AlphaFoldDB" id="W4QTL5"/>
<reference evidence="2 3" key="1">
    <citation type="journal article" date="2014" name="Genome Announc.">
        <title>Draft Genome Sequences of Three Alkaliphilic Bacillus Strains, Bacillus wakoensis JCM 9140T, Bacillus akibai JCM 9157T, and Bacillus hemicellulosilyticus JCM 9152T.</title>
        <authorList>
            <person name="Yuki M."/>
            <person name="Oshima K."/>
            <person name="Suda W."/>
            <person name="Oshida Y."/>
            <person name="Kitamura K."/>
            <person name="Iida T."/>
            <person name="Hattori M."/>
            <person name="Ohkuma M."/>
        </authorList>
    </citation>
    <scope>NUCLEOTIDE SEQUENCE [LARGE SCALE GENOMIC DNA]</scope>
    <source>
        <strain evidence="2 3">JCM 9157</strain>
    </source>
</reference>
<keyword evidence="3" id="KW-1185">Reference proteome</keyword>
<dbReference type="EMBL" id="BAUV01000012">
    <property type="protein sequence ID" value="GAE34938.1"/>
    <property type="molecule type" value="Genomic_DNA"/>
</dbReference>
<dbReference type="Proteomes" id="UP000018896">
    <property type="component" value="Unassembled WGS sequence"/>
</dbReference>
<dbReference type="eggNOG" id="ENOG5030PFE">
    <property type="taxonomic scope" value="Bacteria"/>
</dbReference>
<keyword evidence="1" id="KW-0812">Transmembrane</keyword>